<keyword evidence="2" id="KW-1185">Reference proteome</keyword>
<sequence length="90" mass="10095">MAHGPLELMQLADGIDSLGGDLKYVASIGNMNDEKLSELARHSPEEMEQLFQRFQKIDKTLSSLQSLLEHWQGRLALAQREATAQDQLDS</sequence>
<dbReference type="Proteomes" id="UP000287798">
    <property type="component" value="Unassembled WGS sequence"/>
</dbReference>
<dbReference type="RefSeq" id="WP_125182480.1">
    <property type="nucleotide sequence ID" value="NZ_QZMU01000002.1"/>
</dbReference>
<evidence type="ECO:0000313" key="1">
    <source>
        <dbReference type="EMBL" id="RRQ19915.1"/>
    </source>
</evidence>
<proteinExistence type="predicted"/>
<comment type="caution">
    <text evidence="1">The sequence shown here is derived from an EMBL/GenBank/DDBJ whole genome shotgun (WGS) entry which is preliminary data.</text>
</comment>
<name>A0A426QDS6_9GAMM</name>
<dbReference type="AlphaFoldDB" id="A0A426QDS6"/>
<organism evidence="1 2">
    <name type="scientific">Thiohalobacter thiocyanaticus</name>
    <dbReference type="NCBI Taxonomy" id="585455"/>
    <lineage>
        <taxon>Bacteria</taxon>
        <taxon>Pseudomonadati</taxon>
        <taxon>Pseudomonadota</taxon>
        <taxon>Gammaproteobacteria</taxon>
        <taxon>Thiohalobacterales</taxon>
        <taxon>Thiohalobacteraceae</taxon>
        <taxon>Thiohalobacter</taxon>
    </lineage>
</organism>
<gene>
    <name evidence="1" type="ORF">D6C00_14210</name>
</gene>
<evidence type="ECO:0000313" key="2">
    <source>
        <dbReference type="Proteomes" id="UP000287798"/>
    </source>
</evidence>
<protein>
    <submittedName>
        <fullName evidence="1">Uncharacterized protein</fullName>
    </submittedName>
</protein>
<accession>A0A426QDS6</accession>
<reference evidence="1 2" key="1">
    <citation type="journal article" date="2010" name="Int. J. Syst. Evol. Microbiol.">
        <title>Thiohalobacter thiocyanaticus gen. nov., sp. nov., a moderately halophilic, sulfur-oxidizing gammaproteobacterium from hypersaline lakes, that utilizes thiocyanate.</title>
        <authorList>
            <person name="Sorokin D.Y."/>
            <person name="Kovaleva O.L."/>
            <person name="Tourova T.P."/>
            <person name="Muyzer G."/>
        </authorList>
    </citation>
    <scope>NUCLEOTIDE SEQUENCE [LARGE SCALE GENOMIC DNA]</scope>
    <source>
        <strain evidence="1 2">Hrh1</strain>
    </source>
</reference>
<dbReference type="EMBL" id="QZMU01000002">
    <property type="protein sequence ID" value="RRQ19915.1"/>
    <property type="molecule type" value="Genomic_DNA"/>
</dbReference>